<accession>A0AC60Q4H5</accession>
<name>A0AC60Q4H5_IXOPE</name>
<evidence type="ECO:0000313" key="2">
    <source>
        <dbReference type="Proteomes" id="UP000805193"/>
    </source>
</evidence>
<gene>
    <name evidence="1" type="ORF">HPB47_024534</name>
</gene>
<comment type="caution">
    <text evidence="1">The sequence shown here is derived from an EMBL/GenBank/DDBJ whole genome shotgun (WGS) entry which is preliminary data.</text>
</comment>
<proteinExistence type="predicted"/>
<dbReference type="EMBL" id="JABSTQ010009518">
    <property type="protein sequence ID" value="KAG0428489.1"/>
    <property type="molecule type" value="Genomic_DNA"/>
</dbReference>
<protein>
    <submittedName>
        <fullName evidence="1">Uncharacterized protein</fullName>
    </submittedName>
</protein>
<organism evidence="1 2">
    <name type="scientific">Ixodes persulcatus</name>
    <name type="common">Taiga tick</name>
    <dbReference type="NCBI Taxonomy" id="34615"/>
    <lineage>
        <taxon>Eukaryota</taxon>
        <taxon>Metazoa</taxon>
        <taxon>Ecdysozoa</taxon>
        <taxon>Arthropoda</taxon>
        <taxon>Chelicerata</taxon>
        <taxon>Arachnida</taxon>
        <taxon>Acari</taxon>
        <taxon>Parasitiformes</taxon>
        <taxon>Ixodida</taxon>
        <taxon>Ixodoidea</taxon>
        <taxon>Ixodidae</taxon>
        <taxon>Ixodinae</taxon>
        <taxon>Ixodes</taxon>
    </lineage>
</organism>
<sequence length="640" mass="73234">MATSWFRTACGLLLLVGLVVVVVGDGAPEKPLEGPLEDEERAKAYLKDADVLLTDMCLKSFGAEWDYANNLTEHNKNKSVEQTLRANVLEKEVWKNATRFKWTGFKDEETRTIFRRLSVLGTAILPEDEQTELVKIISDMDSNHGGGKICPFVRKTNTSDECNVPLEPTIKNTLQDSRNYEELLYVWNEWRKVAGKPVKAKYFRYVELQNEAAKLNVAFNWGSQKGRDFCLAHASLYLRAFIGYVHVKLYIERGAYKLVARTKSLQTFPIKFECKCAGHIHAQDWSSLNKFTEPYVGKPTIDVTDAMRKKNMTARDMFLLSEEFFTSLGLPPMPKSFWEKSVLVKPTNREIICHASAWDFCGTSDVRIKQCTQVKMDDLIVVHHEMGHVEYFLKYAKQPYFFRNGANPGFHEAIGDTMALSVATPKHLKAIGLLEEGAEDKETDINYLYSIALDKVAMIPSVYIYDLWRWNVFKGKYTPENYNKGWWDLLTMVAKRGFSYRDATPPDHFDPPAKYHISANVPYIRYFVSVVLQFQFYKALCEEAGHVGPLHQCDFYQSKEAGKLFGDVLELGQSKPWPEVLGMLTKGKTKNMDAGPLLEYFQPLLEWLRNYNKGKPVGWKSDDSTSCPLPLSPCKKKHKN</sequence>
<keyword evidence="2" id="KW-1185">Reference proteome</keyword>
<evidence type="ECO:0000313" key="1">
    <source>
        <dbReference type="EMBL" id="KAG0428489.1"/>
    </source>
</evidence>
<reference evidence="1 2" key="1">
    <citation type="journal article" date="2020" name="Cell">
        <title>Large-Scale Comparative Analyses of Tick Genomes Elucidate Their Genetic Diversity and Vector Capacities.</title>
        <authorList>
            <consortium name="Tick Genome and Microbiome Consortium (TIGMIC)"/>
            <person name="Jia N."/>
            <person name="Wang J."/>
            <person name="Shi W."/>
            <person name="Du L."/>
            <person name="Sun Y."/>
            <person name="Zhan W."/>
            <person name="Jiang J.F."/>
            <person name="Wang Q."/>
            <person name="Zhang B."/>
            <person name="Ji P."/>
            <person name="Bell-Sakyi L."/>
            <person name="Cui X.M."/>
            <person name="Yuan T.T."/>
            <person name="Jiang B.G."/>
            <person name="Yang W.F."/>
            <person name="Lam T.T."/>
            <person name="Chang Q.C."/>
            <person name="Ding S.J."/>
            <person name="Wang X.J."/>
            <person name="Zhu J.G."/>
            <person name="Ruan X.D."/>
            <person name="Zhao L."/>
            <person name="Wei J.T."/>
            <person name="Ye R.Z."/>
            <person name="Que T.C."/>
            <person name="Du C.H."/>
            <person name="Zhou Y.H."/>
            <person name="Cheng J.X."/>
            <person name="Dai P.F."/>
            <person name="Guo W.B."/>
            <person name="Han X.H."/>
            <person name="Huang E.J."/>
            <person name="Li L.F."/>
            <person name="Wei W."/>
            <person name="Gao Y.C."/>
            <person name="Liu J.Z."/>
            <person name="Shao H.Z."/>
            <person name="Wang X."/>
            <person name="Wang C.C."/>
            <person name="Yang T.C."/>
            <person name="Huo Q.B."/>
            <person name="Li W."/>
            <person name="Chen H.Y."/>
            <person name="Chen S.E."/>
            <person name="Zhou L.G."/>
            <person name="Ni X.B."/>
            <person name="Tian J.H."/>
            <person name="Sheng Y."/>
            <person name="Liu T."/>
            <person name="Pan Y.S."/>
            <person name="Xia L.Y."/>
            <person name="Li J."/>
            <person name="Zhao F."/>
            <person name="Cao W.C."/>
        </authorList>
    </citation>
    <scope>NUCLEOTIDE SEQUENCE [LARGE SCALE GENOMIC DNA]</scope>
    <source>
        <strain evidence="1">Iper-2018</strain>
    </source>
</reference>
<dbReference type="Proteomes" id="UP000805193">
    <property type="component" value="Unassembled WGS sequence"/>
</dbReference>